<accession>A0A644YG14</accession>
<protein>
    <submittedName>
        <fullName evidence="2">Uncharacterized protein</fullName>
    </submittedName>
</protein>
<reference evidence="2" key="1">
    <citation type="submission" date="2019-08" db="EMBL/GenBank/DDBJ databases">
        <authorList>
            <person name="Kucharzyk K."/>
            <person name="Murdoch R.W."/>
            <person name="Higgins S."/>
            <person name="Loffler F."/>
        </authorList>
    </citation>
    <scope>NUCLEOTIDE SEQUENCE</scope>
</reference>
<organism evidence="2">
    <name type="scientific">bioreactor metagenome</name>
    <dbReference type="NCBI Taxonomy" id="1076179"/>
    <lineage>
        <taxon>unclassified sequences</taxon>
        <taxon>metagenomes</taxon>
        <taxon>ecological metagenomes</taxon>
    </lineage>
</organism>
<proteinExistence type="predicted"/>
<name>A0A644YG14_9ZZZZ</name>
<gene>
    <name evidence="2" type="ORF">SDC9_73957</name>
</gene>
<dbReference type="AlphaFoldDB" id="A0A644YG14"/>
<evidence type="ECO:0000313" key="2">
    <source>
        <dbReference type="EMBL" id="MPM27446.1"/>
    </source>
</evidence>
<keyword evidence="1" id="KW-1133">Transmembrane helix</keyword>
<evidence type="ECO:0000256" key="1">
    <source>
        <dbReference type="SAM" id="Phobius"/>
    </source>
</evidence>
<keyword evidence="1" id="KW-0472">Membrane</keyword>
<comment type="caution">
    <text evidence="2">The sequence shown here is derived from an EMBL/GenBank/DDBJ whole genome shotgun (WGS) entry which is preliminary data.</text>
</comment>
<sequence length="49" mass="5372">MLALNIFNTFYGRSGFEGVGQAKAVLFTILVAIIALTQLRLTRSKEVEA</sequence>
<dbReference type="EMBL" id="VSSQ01004997">
    <property type="protein sequence ID" value="MPM27446.1"/>
    <property type="molecule type" value="Genomic_DNA"/>
</dbReference>
<keyword evidence="1" id="KW-0812">Transmembrane</keyword>
<feature type="transmembrane region" description="Helical" evidence="1">
    <location>
        <begin position="20"/>
        <end position="39"/>
    </location>
</feature>